<gene>
    <name evidence="15" type="primary">recQ</name>
    <name evidence="14" type="ORF">B5J93_11325</name>
    <name evidence="15" type="ORF">NCTC11012_02231</name>
</gene>
<dbReference type="InterPro" id="IPR012337">
    <property type="entry name" value="RNaseH-like_sf"/>
</dbReference>
<feature type="binding site" evidence="10">
    <location>
        <begin position="1069"/>
        <end position="1076"/>
    </location>
    <ligand>
        <name>ATP</name>
        <dbReference type="ChEBI" id="CHEBI:30616"/>
    </ligand>
</feature>
<dbReference type="GO" id="GO:0016787">
    <property type="term" value="F:hydrolase activity"/>
    <property type="evidence" value="ECO:0007669"/>
    <property type="project" value="UniProtKB-UniRule"/>
</dbReference>
<dbReference type="InterPro" id="IPR002464">
    <property type="entry name" value="DNA/RNA_helicase_DEAH_CS"/>
</dbReference>
<dbReference type="GO" id="GO:0005737">
    <property type="term" value="C:cytoplasm"/>
    <property type="evidence" value="ECO:0007669"/>
    <property type="project" value="TreeGrafter"/>
</dbReference>
<dbReference type="Proteomes" id="UP000190777">
    <property type="component" value="Unassembled WGS sequence"/>
</dbReference>
<dbReference type="PROSITE" id="PS00690">
    <property type="entry name" value="DEAH_ATP_HELICASE"/>
    <property type="match status" value="1"/>
</dbReference>
<dbReference type="Pfam" id="PF00271">
    <property type="entry name" value="Helicase_C"/>
    <property type="match status" value="1"/>
</dbReference>
<dbReference type="InterPro" id="IPR014001">
    <property type="entry name" value="Helicase_ATP-bd"/>
</dbReference>
<dbReference type="RefSeq" id="WP_079326475.1">
    <property type="nucleotide sequence ID" value="NZ_MXAP01000125.1"/>
</dbReference>
<dbReference type="Pfam" id="PF13361">
    <property type="entry name" value="UvrD_C"/>
    <property type="match status" value="2"/>
</dbReference>
<evidence type="ECO:0000256" key="5">
    <source>
        <dbReference type="ARBA" id="ARBA00022840"/>
    </source>
</evidence>
<dbReference type="EMBL" id="UGQF01000001">
    <property type="protein sequence ID" value="STZ03971.1"/>
    <property type="molecule type" value="Genomic_DNA"/>
</dbReference>
<evidence type="ECO:0000256" key="2">
    <source>
        <dbReference type="ARBA" id="ARBA00022741"/>
    </source>
</evidence>
<dbReference type="Pfam" id="PF00270">
    <property type="entry name" value="DEAD"/>
    <property type="match status" value="1"/>
</dbReference>
<dbReference type="GO" id="GO:0009378">
    <property type="term" value="F:four-way junction helicase activity"/>
    <property type="evidence" value="ECO:0007669"/>
    <property type="project" value="TreeGrafter"/>
</dbReference>
<evidence type="ECO:0000256" key="4">
    <source>
        <dbReference type="ARBA" id="ARBA00022806"/>
    </source>
</evidence>
<proteinExistence type="inferred from homology"/>
<dbReference type="SUPFAM" id="SSF52540">
    <property type="entry name" value="P-loop containing nucleoside triphosphate hydrolases"/>
    <property type="match status" value="2"/>
</dbReference>
<dbReference type="PROSITE" id="PS51194">
    <property type="entry name" value="HELICASE_CTER"/>
    <property type="match status" value="1"/>
</dbReference>
<dbReference type="GO" id="GO:0003677">
    <property type="term" value="F:DNA binding"/>
    <property type="evidence" value="ECO:0007669"/>
    <property type="project" value="UniProtKB-KW"/>
</dbReference>
<dbReference type="InterPro" id="IPR001650">
    <property type="entry name" value="Helicase_C-like"/>
</dbReference>
<dbReference type="GO" id="GO:0006310">
    <property type="term" value="P:DNA recombination"/>
    <property type="evidence" value="ECO:0007669"/>
    <property type="project" value="InterPro"/>
</dbReference>
<dbReference type="Gene3D" id="3.40.50.300">
    <property type="entry name" value="P-loop containing nucleotide triphosphate hydrolases"/>
    <property type="match status" value="5"/>
</dbReference>
<sequence length="1601" mass="184803">MPYIAYLDLEIDTHTKKIMDIGAVFADKNLHTAKISEIISQIKDADFICGHNFLNHDYTYIQSDLQSINKNATDIIDTLYLSALLFPKRPYHALNKDYKTDFENSNNPLNDCMITKELLEQEINAFNQLSENLKIIFYQLLKDKAGFAPFFKIVNFNQDCSSIVTLIKNHFQYKICEHSILNEFVQKYPIGLCYVLALIDCDERHSISPSWVLYKHPEIEYIFHELRATPCHKPCVYCDDKLNAKKALGKYFGYDDFRSYDDKPLQAQAVQSAINGESLLAVFPTGGGKSITFQIPALMAGENKKGLTVIISPLQSLMKDQVDNLESRGITEAVTINGLLDPIERQKAITRIKDGTASLLYISPESLRSRTIENLIASRTVARFVIDEAHCFSAWGQDFRVDYLYIGEFINRIQSQKMVGLNIPVSCFTATAKPQVILDIKHYFKEQLDLELKLFSASVERKNLQYQVIPQNNEEQKYQTLRELIQIYDCPTIIYVSRTKKTADIATQLSQDGFNALPYHGKMDSELKIFNQNSFITGETQIMVATSAFGMGVDKKDVGLVVHFEISDSLENYVQEAGRAGRDENIQAKCYVLFSNDDLDKHFILLNQTKISQKEIGQIWRALKEKFAKNKAMSISALEIARQAGWNDEINDIETRVTTAINALEESGYVKRGQNMPKVFANSILSPNAQTAIEKINNSTLIAFDNKQTAIRIIKKLFSQRSQRQLTDEQAESRVDYIADVLGLQTEKVVKLITLMRKEEILADQQDLQAYIPKNSRSYPIVNKINELYDIELLLLEQFKLGEGVLCTTLKALNHQFANQYHHDKINPKTIKSLLTFWKIKNWIKRAEENYQELNYQINHSYDDILAFIQNKKEKAIWLADYLYQLAQAQNKEKSDKNGDKSNETLPVDFSLGELQSAFYNSQKSKISFDDLEDALFYIARMGLIKIDGGFLVIYQRLHLTRLEMDNRKQYTKDDYKKLYHYYETRREQIHIVGKYANLMTENQESALKLVNDYFSQDYQKFLKAYFKNSDVLSKNMTEKRFNDWFGNLSSEQLAIINDNQSQHMVVFATAGSGKTRVLVHKLASLYQMEDIKHEQLLMLTFSRAAAIEFKSRLVELLGNAGRFIEIKTFHSYCFDLLGRVGDLKDADKIIEQAIDKINKGEVEESRIAKLVLVIDEAQDMNQIQFELIQTLMAKNEEMRVIAVGDDDQTIYTFMGASPDYMGRLCTMGATRHYLTHNYRSQKHIVEFCNHFAKNINNRLKQEEIIAINPPKDKIKGVLFSGDIMPYLIEQMKQKSKLGGSIGVLTQTNEEAIDILGQLRQNNLPCKLVQTNDGFQMQNLLEVRLFEHYLNIGEYQSAIDEQTWQNAKEEANNRFQNSKNLFLLNNIINDFELANPTHKYISDWKTFLKESNLEDFYQEEAGMIFVSTIHKAKGREYDRIFVYLDNPKYQTDDEKRVLYVAFSRAKSDLTILSNQQEIFGLCDNNLIDMEYYNGGEYQNSELALYLTHKDVNLGNFKYNQEIIERYLNAGNILPANNSGVLYNQKQLFAFSKSNFIPALDKYLKKGYRVINSEINFIVLWYDKNTQKEYRVILPIIYLQSY</sequence>
<dbReference type="InterPro" id="IPR011545">
    <property type="entry name" value="DEAD/DEAH_box_helicase_dom"/>
</dbReference>
<keyword evidence="4 10" id="KW-0347">Helicase</keyword>
<dbReference type="PROSITE" id="PS51192">
    <property type="entry name" value="HELICASE_ATP_BIND_1"/>
    <property type="match status" value="1"/>
</dbReference>
<comment type="similarity">
    <text evidence="1">Belongs to the helicase family. RecQ subfamily.</text>
</comment>
<dbReference type="InterPro" id="IPR014016">
    <property type="entry name" value="UvrD-like_ATP-bd"/>
</dbReference>
<keyword evidence="3 10" id="KW-0378">Hydrolase</keyword>
<keyword evidence="6" id="KW-0238">DNA-binding</keyword>
<evidence type="ECO:0000256" key="3">
    <source>
        <dbReference type="ARBA" id="ARBA00022801"/>
    </source>
</evidence>
<keyword evidence="2 10" id="KW-0547">Nucleotide-binding</keyword>
<evidence type="ECO:0000259" key="13">
    <source>
        <dbReference type="PROSITE" id="PS51198"/>
    </source>
</evidence>
<reference evidence="15 17" key="2">
    <citation type="submission" date="2018-06" db="EMBL/GenBank/DDBJ databases">
        <authorList>
            <consortium name="Pathogen Informatics"/>
            <person name="Doyle S."/>
        </authorList>
    </citation>
    <scope>NUCLEOTIDE SEQUENCE [LARGE SCALE GENOMIC DNA]</scope>
    <source>
        <strain evidence="15 17">NCTC11012</strain>
    </source>
</reference>
<keyword evidence="16" id="KW-1185">Reference proteome</keyword>
<evidence type="ECO:0000313" key="17">
    <source>
        <dbReference type="Proteomes" id="UP000254618"/>
    </source>
</evidence>
<feature type="domain" description="Helicase C-terminal" evidence="12">
    <location>
        <begin position="483"/>
        <end position="627"/>
    </location>
</feature>
<accession>A0A378QTI4</accession>
<dbReference type="InterPro" id="IPR004589">
    <property type="entry name" value="DNA_helicase_ATP-dep_RecQ"/>
</dbReference>
<evidence type="ECO:0000256" key="8">
    <source>
        <dbReference type="ARBA" id="ARBA00034617"/>
    </source>
</evidence>
<dbReference type="PROSITE" id="PS51198">
    <property type="entry name" value="UVRD_HELICASE_ATP_BIND"/>
    <property type="match status" value="1"/>
</dbReference>
<dbReference type="InterPro" id="IPR014017">
    <property type="entry name" value="DNA_helicase_UvrD-like_C"/>
</dbReference>
<dbReference type="GO" id="GO:0005694">
    <property type="term" value="C:chromosome"/>
    <property type="evidence" value="ECO:0007669"/>
    <property type="project" value="TreeGrafter"/>
</dbReference>
<dbReference type="InterPro" id="IPR027417">
    <property type="entry name" value="P-loop_NTPase"/>
</dbReference>
<name>A0A378QTI4_9GAMM</name>
<dbReference type="CDD" id="cd17920">
    <property type="entry name" value="DEXHc_RecQ"/>
    <property type="match status" value="1"/>
</dbReference>
<evidence type="ECO:0000259" key="11">
    <source>
        <dbReference type="PROSITE" id="PS51192"/>
    </source>
</evidence>
<dbReference type="SMART" id="SM00487">
    <property type="entry name" value="DEXDc"/>
    <property type="match status" value="1"/>
</dbReference>
<evidence type="ECO:0000256" key="9">
    <source>
        <dbReference type="ARBA" id="ARBA00034808"/>
    </source>
</evidence>
<evidence type="ECO:0000259" key="12">
    <source>
        <dbReference type="PROSITE" id="PS51194"/>
    </source>
</evidence>
<evidence type="ECO:0000313" key="14">
    <source>
        <dbReference type="EMBL" id="OPH35044.1"/>
    </source>
</evidence>
<comment type="catalytic activity">
    <reaction evidence="8">
        <text>Couples ATP hydrolysis with the unwinding of duplex DNA by translocating in the 3'-5' direction.</text>
        <dbReference type="EC" id="5.6.2.4"/>
    </reaction>
</comment>
<keyword evidence="7" id="KW-0413">Isomerase</keyword>
<dbReference type="SUPFAM" id="SSF53098">
    <property type="entry name" value="Ribonuclease H-like"/>
    <property type="match status" value="1"/>
</dbReference>
<dbReference type="Pfam" id="PF13245">
    <property type="entry name" value="AAA_19"/>
    <property type="match status" value="1"/>
</dbReference>
<dbReference type="EMBL" id="MXAP01000125">
    <property type="protein sequence ID" value="OPH35044.1"/>
    <property type="molecule type" value="Genomic_DNA"/>
</dbReference>
<evidence type="ECO:0000256" key="1">
    <source>
        <dbReference type="ARBA" id="ARBA00005446"/>
    </source>
</evidence>
<dbReference type="GO" id="GO:0005524">
    <property type="term" value="F:ATP binding"/>
    <property type="evidence" value="ECO:0007669"/>
    <property type="project" value="UniProtKB-UniRule"/>
</dbReference>
<dbReference type="SMART" id="SM00490">
    <property type="entry name" value="HELICc"/>
    <property type="match status" value="1"/>
</dbReference>
<dbReference type="PANTHER" id="PTHR13710">
    <property type="entry name" value="DNA HELICASE RECQ FAMILY MEMBER"/>
    <property type="match status" value="1"/>
</dbReference>
<dbReference type="NCBIfam" id="TIGR00614">
    <property type="entry name" value="recQ_fam"/>
    <property type="match status" value="1"/>
</dbReference>
<evidence type="ECO:0000313" key="16">
    <source>
        <dbReference type="Proteomes" id="UP000190777"/>
    </source>
</evidence>
<evidence type="ECO:0000256" key="10">
    <source>
        <dbReference type="PROSITE-ProRule" id="PRU00560"/>
    </source>
</evidence>
<dbReference type="PANTHER" id="PTHR13710:SF105">
    <property type="entry name" value="ATP-DEPENDENT DNA HELICASE Q1"/>
    <property type="match status" value="1"/>
</dbReference>
<organism evidence="15 17">
    <name type="scientific">Moraxella equi</name>
    <dbReference type="NCBI Taxonomy" id="60442"/>
    <lineage>
        <taxon>Bacteria</taxon>
        <taxon>Pseudomonadati</taxon>
        <taxon>Pseudomonadota</taxon>
        <taxon>Gammaproteobacteria</taxon>
        <taxon>Moraxellales</taxon>
        <taxon>Moraxellaceae</taxon>
        <taxon>Moraxella</taxon>
    </lineage>
</organism>
<evidence type="ECO:0000256" key="7">
    <source>
        <dbReference type="ARBA" id="ARBA00023235"/>
    </source>
</evidence>
<dbReference type="InterPro" id="IPR036397">
    <property type="entry name" value="RNaseH_sf"/>
</dbReference>
<dbReference type="EC" id="5.6.2.4" evidence="9"/>
<dbReference type="Gene3D" id="3.30.420.10">
    <property type="entry name" value="Ribonuclease H-like superfamily/Ribonuclease H"/>
    <property type="match status" value="1"/>
</dbReference>
<evidence type="ECO:0000256" key="6">
    <source>
        <dbReference type="ARBA" id="ARBA00023125"/>
    </source>
</evidence>
<dbReference type="CDD" id="cd17932">
    <property type="entry name" value="DEXQc_UvrD"/>
    <property type="match status" value="1"/>
</dbReference>
<dbReference type="GO" id="GO:0006281">
    <property type="term" value="P:DNA repair"/>
    <property type="evidence" value="ECO:0007669"/>
    <property type="project" value="TreeGrafter"/>
</dbReference>
<evidence type="ECO:0000313" key="15">
    <source>
        <dbReference type="EMBL" id="STZ03971.1"/>
    </source>
</evidence>
<feature type="domain" description="UvrD-like helicase ATP-binding" evidence="13">
    <location>
        <begin position="1048"/>
        <end position="1519"/>
    </location>
</feature>
<feature type="domain" description="Helicase ATP-binding" evidence="11">
    <location>
        <begin position="270"/>
        <end position="450"/>
    </location>
</feature>
<keyword evidence="5 10" id="KW-0067">ATP-binding</keyword>
<protein>
    <recommendedName>
        <fullName evidence="9">DNA 3'-5' helicase</fullName>
        <ecNumber evidence="9">5.6.2.4</ecNumber>
    </recommendedName>
</protein>
<reference evidence="14 16" key="1">
    <citation type="submission" date="2017-03" db="EMBL/GenBank/DDBJ databases">
        <title>Draft genome sequence of Moraxella equi CCUG 4950T type strain.</title>
        <authorList>
            <person name="Salva-Serra F."/>
            <person name="Engstrom-Jakobsson H."/>
            <person name="Thorell K."/>
            <person name="Jaen-Luchoro D."/>
            <person name="Gonzales-Siles L."/>
            <person name="Karlsson R."/>
            <person name="Yazdan S."/>
            <person name="Boulund F."/>
            <person name="Johnning A."/>
            <person name="Engstrand L."/>
            <person name="Kristiansson E."/>
            <person name="Moore E."/>
        </authorList>
    </citation>
    <scope>NUCLEOTIDE SEQUENCE [LARGE SCALE GENOMIC DNA]</scope>
    <source>
        <strain evidence="14 16">CCUG 4950</strain>
    </source>
</reference>
<dbReference type="Proteomes" id="UP000254618">
    <property type="component" value="Unassembled WGS sequence"/>
</dbReference>
<dbReference type="GO" id="GO:0043138">
    <property type="term" value="F:3'-5' DNA helicase activity"/>
    <property type="evidence" value="ECO:0007669"/>
    <property type="project" value="UniProtKB-EC"/>
</dbReference>